<organism evidence="1 2">
    <name type="scientific">Streptomyces kanasensis</name>
    <dbReference type="NCBI Taxonomy" id="936756"/>
    <lineage>
        <taxon>Bacteria</taxon>
        <taxon>Bacillati</taxon>
        <taxon>Actinomycetota</taxon>
        <taxon>Actinomycetes</taxon>
        <taxon>Kitasatosporales</taxon>
        <taxon>Streptomycetaceae</taxon>
        <taxon>Streptomyces</taxon>
    </lineage>
</organism>
<evidence type="ECO:0008006" key="3">
    <source>
        <dbReference type="Google" id="ProtNLM"/>
    </source>
</evidence>
<dbReference type="OrthoDB" id="3440574at2"/>
<dbReference type="Gene3D" id="3.40.50.2300">
    <property type="match status" value="2"/>
</dbReference>
<keyword evidence="2" id="KW-1185">Reference proteome</keyword>
<evidence type="ECO:0000313" key="1">
    <source>
        <dbReference type="EMBL" id="KUH35403.1"/>
    </source>
</evidence>
<accession>A0A124EBS6</accession>
<sequence>MDNPFRYRVFYTVRQKVVTSAVVLALLAWGTLTAVRHLTTPEDRSCAPGVARPAGSDECVGVATAGDGYDFGQARLTAVTAAIGRENAALREGHYATVALLLPLTSTSPGLREKVAHELQGAFVQQYRANRQNNESPKIRVVLANTGKDNVHWRTAVEQLKGMTGAPHRLRAVSGIATSSAAVRSAVGELTGAGIAVVGTTITADDIANGPGGLRFPGLARVSPTNGDEARALAHFGRVDAAKALLVHDTRTGDHYTETLRAAFSDLLARSPYEPQLFTSAEDPNAEGTTANTFRQITHLVCDTRADTVYFAGRHTQLRQFINALGARGCKDRSFTVLTGDEASYLGADPQLDRSALDAGLTVRYAALAHPDAWRARPGYRPPATGGSAAAYGEFTRLLAEVSAAPAGPIGPVSLADGQAIIAYDGMATAVRAVREATPVGGRVPPLADVPRQWPQVKGSLKVAGASGWICLDNYGNPYDKAVPVVQLTRTTPRFVAMAWPEGRPPAADCLPPRRP</sequence>
<dbReference type="RefSeq" id="WP_058945315.1">
    <property type="nucleotide sequence ID" value="NZ_LNSV01000145.1"/>
</dbReference>
<dbReference type="SUPFAM" id="SSF53822">
    <property type="entry name" value="Periplasmic binding protein-like I"/>
    <property type="match status" value="1"/>
</dbReference>
<evidence type="ECO:0000313" key="2">
    <source>
        <dbReference type="Proteomes" id="UP000054011"/>
    </source>
</evidence>
<gene>
    <name evidence="1" type="ORF">ATE80_29420</name>
</gene>
<dbReference type="STRING" id="936756.ATE80_29420"/>
<reference evidence="1 2" key="1">
    <citation type="submission" date="2015-11" db="EMBL/GenBank/DDBJ databases">
        <title>Genome-wide analysis reveals the secondary metabolome in Streptomyces kanasensis ZX01.</title>
        <authorList>
            <person name="Zhang G."/>
            <person name="Han L."/>
            <person name="Feng J."/>
            <person name="Zhang X."/>
        </authorList>
    </citation>
    <scope>NUCLEOTIDE SEQUENCE [LARGE SCALE GENOMIC DNA]</scope>
    <source>
        <strain evidence="1 2">ZX01</strain>
    </source>
</reference>
<comment type="caution">
    <text evidence="1">The sequence shown here is derived from an EMBL/GenBank/DDBJ whole genome shotgun (WGS) entry which is preliminary data.</text>
</comment>
<dbReference type="Proteomes" id="UP000054011">
    <property type="component" value="Unassembled WGS sequence"/>
</dbReference>
<name>A0A124EBS6_9ACTN</name>
<dbReference type="AlphaFoldDB" id="A0A124EBS6"/>
<dbReference type="EMBL" id="LNSV01000145">
    <property type="protein sequence ID" value="KUH35403.1"/>
    <property type="molecule type" value="Genomic_DNA"/>
</dbReference>
<proteinExistence type="predicted"/>
<dbReference type="InterPro" id="IPR028082">
    <property type="entry name" value="Peripla_BP_I"/>
</dbReference>
<protein>
    <recommendedName>
        <fullName evidence="3">Leucine-binding protein domain-containing protein</fullName>
    </recommendedName>
</protein>